<feature type="transmembrane region" description="Helical" evidence="6">
    <location>
        <begin position="6"/>
        <end position="23"/>
    </location>
</feature>
<evidence type="ECO:0000256" key="3">
    <source>
        <dbReference type="ARBA" id="ARBA00022692"/>
    </source>
</evidence>
<feature type="transmembrane region" description="Helical" evidence="6">
    <location>
        <begin position="412"/>
        <end position="431"/>
    </location>
</feature>
<keyword evidence="3 6" id="KW-0812">Transmembrane</keyword>
<keyword evidence="5 6" id="KW-0472">Membrane</keyword>
<comment type="similarity">
    <text evidence="2">Belongs to the complex I subunit 4 family.</text>
</comment>
<name>A0A3B1BMX1_9ZZZZ</name>
<dbReference type="GO" id="GO:0048039">
    <property type="term" value="F:ubiquinone binding"/>
    <property type="evidence" value="ECO:0007669"/>
    <property type="project" value="TreeGrafter"/>
</dbReference>
<dbReference type="GO" id="GO:0008137">
    <property type="term" value="F:NADH dehydrogenase (ubiquinone) activity"/>
    <property type="evidence" value="ECO:0007669"/>
    <property type="project" value="InterPro"/>
</dbReference>
<dbReference type="PANTHER" id="PTHR43507">
    <property type="entry name" value="NADH-UBIQUINONE OXIDOREDUCTASE CHAIN 4"/>
    <property type="match status" value="1"/>
</dbReference>
<comment type="subcellular location">
    <subcellularLocation>
        <location evidence="1">Membrane</location>
        <topology evidence="1">Multi-pass membrane protein</topology>
    </subcellularLocation>
</comment>
<keyword evidence="4 6" id="KW-1133">Transmembrane helix</keyword>
<organism evidence="8">
    <name type="scientific">hydrothermal vent metagenome</name>
    <dbReference type="NCBI Taxonomy" id="652676"/>
    <lineage>
        <taxon>unclassified sequences</taxon>
        <taxon>metagenomes</taxon>
        <taxon>ecological metagenomes</taxon>
    </lineage>
</organism>
<dbReference type="GO" id="GO:0015990">
    <property type="term" value="P:electron transport coupled proton transport"/>
    <property type="evidence" value="ECO:0007669"/>
    <property type="project" value="TreeGrafter"/>
</dbReference>
<evidence type="ECO:0000256" key="6">
    <source>
        <dbReference type="SAM" id="Phobius"/>
    </source>
</evidence>
<reference evidence="8" key="1">
    <citation type="submission" date="2018-06" db="EMBL/GenBank/DDBJ databases">
        <authorList>
            <person name="Zhirakovskaya E."/>
        </authorList>
    </citation>
    <scope>NUCLEOTIDE SEQUENCE</scope>
</reference>
<feature type="transmembrane region" description="Helical" evidence="6">
    <location>
        <begin position="111"/>
        <end position="127"/>
    </location>
</feature>
<proteinExistence type="inferred from homology"/>
<feature type="transmembrane region" description="Helical" evidence="6">
    <location>
        <begin position="332"/>
        <end position="354"/>
    </location>
</feature>
<dbReference type="PANTHER" id="PTHR43507:SF1">
    <property type="entry name" value="NADH-UBIQUINONE OXIDOREDUCTASE CHAIN 4"/>
    <property type="match status" value="1"/>
</dbReference>
<feature type="domain" description="NADH:quinone oxidoreductase/Mrp antiporter transmembrane" evidence="7">
    <location>
        <begin position="129"/>
        <end position="417"/>
    </location>
</feature>
<dbReference type="GO" id="GO:0016020">
    <property type="term" value="C:membrane"/>
    <property type="evidence" value="ECO:0007669"/>
    <property type="project" value="UniProtKB-SubCell"/>
</dbReference>
<dbReference type="EMBL" id="UOGC01000086">
    <property type="protein sequence ID" value="VAX19299.1"/>
    <property type="molecule type" value="Genomic_DNA"/>
</dbReference>
<feature type="transmembrane region" description="Helical" evidence="6">
    <location>
        <begin position="305"/>
        <end position="326"/>
    </location>
</feature>
<keyword evidence="8" id="KW-0830">Ubiquinone</keyword>
<evidence type="ECO:0000256" key="2">
    <source>
        <dbReference type="ARBA" id="ARBA00009025"/>
    </source>
</evidence>
<protein>
    <submittedName>
        <fullName evidence="8">NADH-ubiquinone oxidoreductase chain M</fullName>
        <ecNumber evidence="8">1.6.5.3</ecNumber>
    </submittedName>
</protein>
<dbReference type="InterPro" id="IPR010227">
    <property type="entry name" value="NADH_Q_OxRdtase_chainM/4"/>
</dbReference>
<dbReference type="EC" id="1.6.5.3" evidence="8"/>
<accession>A0A3B1BMX1</accession>
<dbReference type="NCBIfam" id="NF004500">
    <property type="entry name" value="PRK05846.1-4"/>
    <property type="match status" value="1"/>
</dbReference>
<feature type="transmembrane region" description="Helical" evidence="6">
    <location>
        <begin position="205"/>
        <end position="224"/>
    </location>
</feature>
<feature type="transmembrane region" description="Helical" evidence="6">
    <location>
        <begin position="452"/>
        <end position="471"/>
    </location>
</feature>
<dbReference type="NCBIfam" id="NF004499">
    <property type="entry name" value="PRK05846.1-3"/>
    <property type="match status" value="1"/>
</dbReference>
<feature type="transmembrane region" description="Helical" evidence="6">
    <location>
        <begin position="245"/>
        <end position="265"/>
    </location>
</feature>
<evidence type="ECO:0000256" key="5">
    <source>
        <dbReference type="ARBA" id="ARBA00023136"/>
    </source>
</evidence>
<dbReference type="NCBIfam" id="TIGR01972">
    <property type="entry name" value="NDH_I_M"/>
    <property type="match status" value="1"/>
</dbReference>
<dbReference type="InterPro" id="IPR001750">
    <property type="entry name" value="ND/Mrp_TM"/>
</dbReference>
<dbReference type="GO" id="GO:0042773">
    <property type="term" value="P:ATP synthesis coupled electron transport"/>
    <property type="evidence" value="ECO:0007669"/>
    <property type="project" value="InterPro"/>
</dbReference>
<dbReference type="Pfam" id="PF00361">
    <property type="entry name" value="Proton_antipo_M"/>
    <property type="match status" value="1"/>
</dbReference>
<feature type="transmembrane region" description="Helical" evidence="6">
    <location>
        <begin position="73"/>
        <end position="99"/>
    </location>
</feature>
<gene>
    <name evidence="8" type="ORF">MNBD_NITROSPINAE01-221</name>
</gene>
<feature type="transmembrane region" description="Helical" evidence="6">
    <location>
        <begin position="30"/>
        <end position="53"/>
    </location>
</feature>
<dbReference type="GO" id="GO:0003954">
    <property type="term" value="F:NADH dehydrogenase activity"/>
    <property type="evidence" value="ECO:0007669"/>
    <property type="project" value="TreeGrafter"/>
</dbReference>
<evidence type="ECO:0000259" key="7">
    <source>
        <dbReference type="Pfam" id="PF00361"/>
    </source>
</evidence>
<evidence type="ECO:0000256" key="1">
    <source>
        <dbReference type="ARBA" id="ARBA00004141"/>
    </source>
</evidence>
<evidence type="ECO:0000256" key="4">
    <source>
        <dbReference type="ARBA" id="ARBA00022989"/>
    </source>
</evidence>
<dbReference type="AlphaFoldDB" id="A0A3B1BMX1"/>
<evidence type="ECO:0000313" key="8">
    <source>
        <dbReference type="EMBL" id="VAX19299.1"/>
    </source>
</evidence>
<feature type="transmembrane region" description="Helical" evidence="6">
    <location>
        <begin position="374"/>
        <end position="392"/>
    </location>
</feature>
<dbReference type="PRINTS" id="PR01437">
    <property type="entry name" value="NUOXDRDTASE4"/>
</dbReference>
<feature type="transmembrane region" description="Helical" evidence="6">
    <location>
        <begin position="277"/>
        <end position="298"/>
    </location>
</feature>
<feature type="transmembrane region" description="Helical" evidence="6">
    <location>
        <begin position="133"/>
        <end position="153"/>
    </location>
</feature>
<feature type="transmembrane region" description="Helical" evidence="6">
    <location>
        <begin position="165"/>
        <end position="185"/>
    </location>
</feature>
<dbReference type="InterPro" id="IPR003918">
    <property type="entry name" value="NADH_UbQ_OxRdtase"/>
</dbReference>
<sequence>MDFPLLSVITFTPLVGMFIILMIDKESKDLIRGVALGTTIVAFVLSLPLFFAFEQTHEMQFEEQYDWIPDFGITYHMGVDGISMLLVLLTTLTTAVCVLSTWTAIQKRVKEFMISMLLLEVGMVGVFCALDFFLFYVLWELMLIPMYLMIGVWGGERRIYAAVKFFLYTMFGSVLMLVAIIWLYFHQYDLTGQWTMDILAYHGLPIPAVAQSFLFLAFFLAFAIKVPMFPFHTWLPDAHVEAPTAGSVILAGILLKMGTYGFLRFSLPIFPVATEQAMWWVSWLALIGIVYGALVAMVQDDMKKLVAYSSVSHLGFVVLGIFALNVQAIEGGIIQMINHGLSTGALFLAVGVLYERRHTRLISEYGGITSKMPVFAAIFMIVTLSSIGLPGLNGFVGEFLILLGTWEANPLYAAIATTGVIWAAIYMLWMFQRVMFGKITNSLNENLKDLNLREIAYFTPLLIFIFLIGVYPTPFLKKMEPSVEHLVKNLNTAVAAHKSKTEMPKGIAVKIDKNGTAQYTVKKTDGEG</sequence>
<keyword evidence="8" id="KW-0560">Oxidoreductase</keyword>